<sequence>MAADLAGLERSDNLSQKFTKENSLGGFSDVAANKASKKYKDDASRIRTTTKEHSDLSLKKSLSYTQRIVQDPNIVEQHQKGLAILQAEIIDSQQELKKAQATLEKLRKSDQGVILGAKTKQLKDRFKSLLTRDERETVQTESTDYEASRSRKKSIWITAEERKFLTKANTGADKKQTLMFIGDRGTGVGSRIKGFRKYGGRWKEQLRGKHVTVCITNEHMTSQTCIYCYQELCHPKAILTKKNKQVLQENRSALMCMNPKCVAVKSGKSTKSRDALSSLAIGLSGLTQCLIGSPLPPFAQSQISQFNTDIFNKLSWSFVPVRDHLTSMVCSYDSKIHF</sequence>
<keyword evidence="3" id="KW-1185">Reference proteome</keyword>
<dbReference type="Proteomes" id="UP000252139">
    <property type="component" value="Unassembled WGS sequence"/>
</dbReference>
<accession>A0A367JNZ6</accession>
<dbReference type="OrthoDB" id="10556653at2759"/>
<comment type="caution">
    <text evidence="2">The sequence shown here is derived from an EMBL/GenBank/DDBJ whole genome shotgun (WGS) entry which is preliminary data.</text>
</comment>
<gene>
    <name evidence="2" type="ORF">CU097_008250</name>
</gene>
<dbReference type="STRING" id="86630.A0A367JNZ6"/>
<evidence type="ECO:0000313" key="3">
    <source>
        <dbReference type="Proteomes" id="UP000252139"/>
    </source>
</evidence>
<keyword evidence="1" id="KW-0175">Coiled coil</keyword>
<dbReference type="EMBL" id="PJQL01000937">
    <property type="protein sequence ID" value="RCH91672.1"/>
    <property type="molecule type" value="Genomic_DNA"/>
</dbReference>
<evidence type="ECO:0000313" key="2">
    <source>
        <dbReference type="EMBL" id="RCH91672.1"/>
    </source>
</evidence>
<organism evidence="2 3">
    <name type="scientific">Rhizopus azygosporus</name>
    <name type="common">Rhizopus microsporus var. azygosporus</name>
    <dbReference type="NCBI Taxonomy" id="86630"/>
    <lineage>
        <taxon>Eukaryota</taxon>
        <taxon>Fungi</taxon>
        <taxon>Fungi incertae sedis</taxon>
        <taxon>Mucoromycota</taxon>
        <taxon>Mucoromycotina</taxon>
        <taxon>Mucoromycetes</taxon>
        <taxon>Mucorales</taxon>
        <taxon>Mucorineae</taxon>
        <taxon>Rhizopodaceae</taxon>
        <taxon>Rhizopus</taxon>
    </lineage>
</organism>
<evidence type="ECO:0000256" key="1">
    <source>
        <dbReference type="SAM" id="Coils"/>
    </source>
</evidence>
<name>A0A367JNZ6_RHIAZ</name>
<dbReference type="AlphaFoldDB" id="A0A367JNZ6"/>
<feature type="coiled-coil region" evidence="1">
    <location>
        <begin position="75"/>
        <end position="109"/>
    </location>
</feature>
<protein>
    <submittedName>
        <fullName evidence="2">Uncharacterized protein</fullName>
    </submittedName>
</protein>
<reference evidence="2 3" key="1">
    <citation type="journal article" date="2018" name="G3 (Bethesda)">
        <title>Phylogenetic and Phylogenomic Definition of Rhizopus Species.</title>
        <authorList>
            <person name="Gryganskyi A.P."/>
            <person name="Golan J."/>
            <person name="Dolatabadi S."/>
            <person name="Mondo S."/>
            <person name="Robb S."/>
            <person name="Idnurm A."/>
            <person name="Muszewska A."/>
            <person name="Steczkiewicz K."/>
            <person name="Masonjones S."/>
            <person name="Liao H.L."/>
            <person name="Gajdeczka M.T."/>
            <person name="Anike F."/>
            <person name="Vuek A."/>
            <person name="Anishchenko I.M."/>
            <person name="Voigt K."/>
            <person name="de Hoog G.S."/>
            <person name="Smith M.E."/>
            <person name="Heitman J."/>
            <person name="Vilgalys R."/>
            <person name="Stajich J.E."/>
        </authorList>
    </citation>
    <scope>NUCLEOTIDE SEQUENCE [LARGE SCALE GENOMIC DNA]</scope>
    <source>
        <strain evidence="2 3">CBS 357.93</strain>
    </source>
</reference>
<proteinExistence type="predicted"/>